<feature type="domain" description="RDD" evidence="8">
    <location>
        <begin position="172"/>
        <end position="307"/>
    </location>
</feature>
<dbReference type="PANTHER" id="PTHR36115:SF4">
    <property type="entry name" value="MEMBRANE PROTEIN"/>
    <property type="match status" value="1"/>
</dbReference>
<feature type="transmembrane region" description="Helical" evidence="7">
    <location>
        <begin position="271"/>
        <end position="294"/>
    </location>
</feature>
<feature type="transmembrane region" description="Helical" evidence="7">
    <location>
        <begin position="217"/>
        <end position="236"/>
    </location>
</feature>
<protein>
    <submittedName>
        <fullName evidence="9">RDD family protein</fullName>
    </submittedName>
</protein>
<feature type="compositionally biased region" description="Basic and acidic residues" evidence="6">
    <location>
        <begin position="17"/>
        <end position="42"/>
    </location>
</feature>
<evidence type="ECO:0000256" key="2">
    <source>
        <dbReference type="ARBA" id="ARBA00022475"/>
    </source>
</evidence>
<evidence type="ECO:0000259" key="8">
    <source>
        <dbReference type="Pfam" id="PF06271"/>
    </source>
</evidence>
<keyword evidence="5 7" id="KW-0472">Membrane</keyword>
<feature type="compositionally biased region" description="Gly residues" evidence="6">
    <location>
        <begin position="77"/>
        <end position="162"/>
    </location>
</feature>
<evidence type="ECO:0000256" key="5">
    <source>
        <dbReference type="ARBA" id="ARBA00023136"/>
    </source>
</evidence>
<dbReference type="RefSeq" id="WP_369156173.1">
    <property type="nucleotide sequence ID" value="NZ_CP163429.1"/>
</dbReference>
<evidence type="ECO:0000313" key="9">
    <source>
        <dbReference type="EMBL" id="XDP94381.1"/>
    </source>
</evidence>
<feature type="transmembrane region" description="Helical" evidence="7">
    <location>
        <begin position="178"/>
        <end position="197"/>
    </location>
</feature>
<evidence type="ECO:0000256" key="7">
    <source>
        <dbReference type="SAM" id="Phobius"/>
    </source>
</evidence>
<organism evidence="9">
    <name type="scientific">Streptomyces sp. R02</name>
    <dbReference type="NCBI Taxonomy" id="3238623"/>
    <lineage>
        <taxon>Bacteria</taxon>
        <taxon>Bacillati</taxon>
        <taxon>Actinomycetota</taxon>
        <taxon>Actinomycetes</taxon>
        <taxon>Kitasatosporales</taxon>
        <taxon>Streptomycetaceae</taxon>
        <taxon>Streptomyces</taxon>
    </lineage>
</organism>
<reference evidence="9" key="1">
    <citation type="submission" date="2024-07" db="EMBL/GenBank/DDBJ databases">
        <authorList>
            <person name="Yu S.T."/>
        </authorList>
    </citation>
    <scope>NUCLEOTIDE SEQUENCE</scope>
    <source>
        <strain evidence="9">R02</strain>
    </source>
</reference>
<name>A0AB39LLJ2_9ACTN</name>
<dbReference type="Pfam" id="PF06271">
    <property type="entry name" value="RDD"/>
    <property type="match status" value="1"/>
</dbReference>
<dbReference type="EMBL" id="CP163429">
    <property type="protein sequence ID" value="XDP94381.1"/>
    <property type="molecule type" value="Genomic_DNA"/>
</dbReference>
<gene>
    <name evidence="9" type="ORF">AB5J57_12935</name>
</gene>
<dbReference type="InterPro" id="IPR010432">
    <property type="entry name" value="RDD"/>
</dbReference>
<accession>A0AB39LLJ2</accession>
<dbReference type="InterPro" id="IPR051791">
    <property type="entry name" value="Pra-immunoreactive"/>
</dbReference>
<feature type="region of interest" description="Disordered" evidence="6">
    <location>
        <begin position="1"/>
        <end position="169"/>
    </location>
</feature>
<keyword evidence="2" id="KW-1003">Cell membrane</keyword>
<dbReference type="PANTHER" id="PTHR36115">
    <property type="entry name" value="PROLINE-RICH ANTIGEN HOMOLOG-RELATED"/>
    <property type="match status" value="1"/>
</dbReference>
<evidence type="ECO:0000256" key="4">
    <source>
        <dbReference type="ARBA" id="ARBA00022989"/>
    </source>
</evidence>
<sequence>MTTEPPPGSGQQPPDEDPFRKQPPPDEDPFRKQPPPDDDPFRKQPPPGAPGPGSGSPYDTPGGGTPPPGQGGSHPYEGGGAQGPYGGGPGGPGGPYGGGPGGPGGPYGGGPGGPGGPYGGGPGGPGGPYGGGPGGPGGPYGGGPGGPYGGGPGGGPYGGGPGDPLAGMPPLADSGRRTLARIIDMILVGIVVWLLTWPVGVSEYDFDGDDVNVGSGFAQSVIAAALYIAYDTFMAVRYGRTLGKKWLGMRVANLSDGSNPSVQTALVRAAVLWLPFAFCCACVWTAISGGWSYFDRPYKQGLHDKAARTVVVTAR</sequence>
<evidence type="ECO:0000256" key="3">
    <source>
        <dbReference type="ARBA" id="ARBA00022692"/>
    </source>
</evidence>
<proteinExistence type="predicted"/>
<evidence type="ECO:0000256" key="1">
    <source>
        <dbReference type="ARBA" id="ARBA00004651"/>
    </source>
</evidence>
<evidence type="ECO:0000256" key="6">
    <source>
        <dbReference type="SAM" id="MobiDB-lite"/>
    </source>
</evidence>
<dbReference type="GO" id="GO:0005886">
    <property type="term" value="C:plasma membrane"/>
    <property type="evidence" value="ECO:0007669"/>
    <property type="project" value="UniProtKB-SubCell"/>
</dbReference>
<dbReference type="AlphaFoldDB" id="A0AB39LLJ2"/>
<comment type="subcellular location">
    <subcellularLocation>
        <location evidence="1">Cell membrane</location>
        <topology evidence="1">Multi-pass membrane protein</topology>
    </subcellularLocation>
</comment>
<keyword evidence="3 7" id="KW-0812">Transmembrane</keyword>
<keyword evidence="4 7" id="KW-1133">Transmembrane helix</keyword>